<sequence length="410" mass="48413">MWLMRKHDRRYCVIIGTVFFLSTIHIYYRTSSFKYFTKETIFHDIIEKKSTIANCNLKFNGSLDDSGIDFASKVDYLYKDIEFCLSSEQLRLYRVTQDLRPRLNTNYSGYTGPWLEDGIFCNWIKQHVYNYENRCNESSKIPPIYIPIFWTSLNRNKVSIKQRRDWLDNAQHVLNSLDPNLVYFTILQDAEGFKRSKLKLINKSNIIVFNSGGAETGLVQIPIPLIKGEISIDDKYRYKDIFASSTIIKKHFPVRKKLFEVIKFVNATNLSNDLNITSSEIFDGKFLHYEGPRFREIIQRSLFHLCPRGFGRTSFRLYETIQLGTIPIYIWDDIEWIPYGSIFHEIGISLHVSQIEEIPNIVSNMSQSDINRKLENIIKLRPWFTYTGITYYILNILKKLPLKYLQKLRF</sequence>
<accession>A0A1J4MTR5</accession>
<keyword evidence="4" id="KW-1185">Reference proteome</keyword>
<reference evidence="3 4" key="1">
    <citation type="submission" date="2016-10" db="EMBL/GenBank/DDBJ databases">
        <title>Reductive evolution of mitochondrial metabolism and differential evolution of invasion-related proteins in Cryptosporidium.</title>
        <authorList>
            <person name="Liu S."/>
            <person name="Roellig D.M."/>
            <person name="Guo Y."/>
            <person name="Li N."/>
            <person name="Frace M.A."/>
            <person name="Tang K."/>
            <person name="Zhang L."/>
            <person name="Feng Y."/>
            <person name="Xiao L."/>
        </authorList>
    </citation>
    <scope>NUCLEOTIDE SEQUENCE [LARGE SCALE GENOMIC DNA]</scope>
    <source>
        <strain evidence="3">30847</strain>
    </source>
</reference>
<feature type="domain" description="Exostosin GT47" evidence="2">
    <location>
        <begin position="168"/>
        <end position="361"/>
    </location>
</feature>
<dbReference type="Proteomes" id="UP000186804">
    <property type="component" value="Unassembled WGS sequence"/>
</dbReference>
<keyword evidence="1" id="KW-0472">Membrane</keyword>
<feature type="transmembrane region" description="Helical" evidence="1">
    <location>
        <begin position="12"/>
        <end position="28"/>
    </location>
</feature>
<dbReference type="GeneID" id="92366895"/>
<keyword evidence="1" id="KW-1133">Transmembrane helix</keyword>
<dbReference type="RefSeq" id="XP_067068234.1">
    <property type="nucleotide sequence ID" value="XM_067212939.1"/>
</dbReference>
<dbReference type="EMBL" id="LRBS01000067">
    <property type="protein sequence ID" value="OII76388.1"/>
    <property type="molecule type" value="Genomic_DNA"/>
</dbReference>
<name>A0A1J4MTR5_9CRYT</name>
<dbReference type="Pfam" id="PF03016">
    <property type="entry name" value="Exostosin_GT47"/>
    <property type="match status" value="1"/>
</dbReference>
<dbReference type="VEuPathDB" id="CryptoDB:cand_027110"/>
<gene>
    <name evidence="3" type="ORF">cand_027110</name>
</gene>
<organism evidence="3 4">
    <name type="scientific">Cryptosporidium andersoni</name>
    <dbReference type="NCBI Taxonomy" id="117008"/>
    <lineage>
        <taxon>Eukaryota</taxon>
        <taxon>Sar</taxon>
        <taxon>Alveolata</taxon>
        <taxon>Apicomplexa</taxon>
        <taxon>Conoidasida</taxon>
        <taxon>Coccidia</taxon>
        <taxon>Eucoccidiorida</taxon>
        <taxon>Eimeriorina</taxon>
        <taxon>Cryptosporidiidae</taxon>
        <taxon>Cryptosporidium</taxon>
    </lineage>
</organism>
<protein>
    <submittedName>
        <fullName evidence="3">Exostosin family protein</fullName>
    </submittedName>
</protein>
<evidence type="ECO:0000256" key="1">
    <source>
        <dbReference type="SAM" id="Phobius"/>
    </source>
</evidence>
<evidence type="ECO:0000313" key="4">
    <source>
        <dbReference type="Proteomes" id="UP000186804"/>
    </source>
</evidence>
<keyword evidence="1" id="KW-0812">Transmembrane</keyword>
<evidence type="ECO:0000313" key="3">
    <source>
        <dbReference type="EMBL" id="OII76388.1"/>
    </source>
</evidence>
<evidence type="ECO:0000259" key="2">
    <source>
        <dbReference type="Pfam" id="PF03016"/>
    </source>
</evidence>
<dbReference type="OrthoDB" id="1924787at2759"/>
<dbReference type="InterPro" id="IPR040911">
    <property type="entry name" value="Exostosin_GT47"/>
</dbReference>
<comment type="caution">
    <text evidence="3">The sequence shown here is derived from an EMBL/GenBank/DDBJ whole genome shotgun (WGS) entry which is preliminary data.</text>
</comment>
<dbReference type="AlphaFoldDB" id="A0A1J4MTR5"/>
<proteinExistence type="predicted"/>